<evidence type="ECO:0000313" key="8">
    <source>
        <dbReference type="EnsemblPlants" id="OMERI11G11170.1"/>
    </source>
</evidence>
<dbReference type="GO" id="GO:0010333">
    <property type="term" value="F:terpene synthase activity"/>
    <property type="evidence" value="ECO:0007669"/>
    <property type="project" value="InterPro"/>
</dbReference>
<proteinExistence type="inferred from homology"/>
<dbReference type="Gene3D" id="1.50.10.160">
    <property type="match status" value="1"/>
</dbReference>
<dbReference type="InterPro" id="IPR008949">
    <property type="entry name" value="Isoprenoid_synthase_dom_sf"/>
</dbReference>
<dbReference type="Proteomes" id="UP000008021">
    <property type="component" value="Chromosome 11"/>
</dbReference>
<dbReference type="SUPFAM" id="SSF48576">
    <property type="entry name" value="Terpenoid synthases"/>
    <property type="match status" value="1"/>
</dbReference>
<accession>A0A0E0F5Q1</accession>
<dbReference type="InterPro" id="IPR050148">
    <property type="entry name" value="Terpene_synthase-like"/>
</dbReference>
<keyword evidence="6" id="KW-0456">Lyase</keyword>
<dbReference type="InterPro" id="IPR008930">
    <property type="entry name" value="Terpenoid_cyclase/PrenylTrfase"/>
</dbReference>
<feature type="domain" description="Terpene synthase N-terminal" evidence="7">
    <location>
        <begin position="179"/>
        <end position="370"/>
    </location>
</feature>
<dbReference type="GO" id="GO:0000287">
    <property type="term" value="F:magnesium ion binding"/>
    <property type="evidence" value="ECO:0007669"/>
    <property type="project" value="InterPro"/>
</dbReference>
<evidence type="ECO:0000256" key="6">
    <source>
        <dbReference type="ARBA" id="ARBA00023239"/>
    </source>
</evidence>
<dbReference type="Pfam" id="PF19086">
    <property type="entry name" value="Terpene_syn_C_2"/>
    <property type="match status" value="1"/>
</dbReference>
<comment type="cofactor">
    <cofactor evidence="1">
        <name>Mg(2+)</name>
        <dbReference type="ChEBI" id="CHEBI:18420"/>
    </cofactor>
</comment>
<dbReference type="PANTHER" id="PTHR31739">
    <property type="entry name" value="ENT-COPALYL DIPHOSPHATE SYNTHASE, CHLOROPLASTIC"/>
    <property type="match status" value="1"/>
</dbReference>
<keyword evidence="3" id="KW-0479">Metal-binding</keyword>
<dbReference type="eggNOG" id="ENOG502QVGX">
    <property type="taxonomic scope" value="Eukaryota"/>
</dbReference>
<keyword evidence="4" id="KW-0611">Plant defense</keyword>
<dbReference type="InterPro" id="IPR036965">
    <property type="entry name" value="Terpene_synth_N_sf"/>
</dbReference>
<dbReference type="FunFam" id="1.50.10.160:FF:000002">
    <property type="entry name" value="cis-abienol synthase, chloroplastic"/>
    <property type="match status" value="1"/>
</dbReference>
<comment type="similarity">
    <text evidence="2">Belongs to the terpene synthase family.</text>
</comment>
<dbReference type="GO" id="GO:0006952">
    <property type="term" value="P:defense response"/>
    <property type="evidence" value="ECO:0007669"/>
    <property type="project" value="UniProtKB-KW"/>
</dbReference>
<protein>
    <recommendedName>
        <fullName evidence="7">Terpene synthase N-terminal domain-containing protein</fullName>
    </recommendedName>
</protein>
<dbReference type="EnsemblPlants" id="OMERI11G11170.1">
    <property type="protein sequence ID" value="OMERI11G11170.1"/>
    <property type="gene ID" value="OMERI11G11170"/>
</dbReference>
<dbReference type="PANTHER" id="PTHR31739:SF17">
    <property type="entry name" value="ENT-SANDARACOPIMARA-8(14),15-DIENE SYNTHASE, CHLOROPLASTIC"/>
    <property type="match status" value="1"/>
</dbReference>
<dbReference type="GO" id="GO:0016102">
    <property type="term" value="P:diterpenoid biosynthetic process"/>
    <property type="evidence" value="ECO:0007669"/>
    <property type="project" value="TreeGrafter"/>
</dbReference>
<dbReference type="AlphaFoldDB" id="A0A0E0F5Q1"/>
<evidence type="ECO:0000256" key="2">
    <source>
        <dbReference type="ARBA" id="ARBA00006333"/>
    </source>
</evidence>
<reference evidence="8" key="1">
    <citation type="submission" date="2015-04" db="UniProtKB">
        <authorList>
            <consortium name="EnsemblPlants"/>
        </authorList>
    </citation>
    <scope>IDENTIFICATION</scope>
</reference>
<dbReference type="HOGENOM" id="CLU_003125_2_0_1"/>
<evidence type="ECO:0000256" key="4">
    <source>
        <dbReference type="ARBA" id="ARBA00022821"/>
    </source>
</evidence>
<dbReference type="Gene3D" id="1.10.600.10">
    <property type="entry name" value="Farnesyl Diphosphate Synthase"/>
    <property type="match status" value="1"/>
</dbReference>
<reference evidence="8" key="2">
    <citation type="submission" date="2018-05" db="EMBL/GenBank/DDBJ databases">
        <title>OmerRS3 (Oryza meridionalis Reference Sequence Version 3).</title>
        <authorList>
            <person name="Zhang J."/>
            <person name="Kudrna D."/>
            <person name="Lee S."/>
            <person name="Talag J."/>
            <person name="Welchert J."/>
            <person name="Wing R.A."/>
        </authorList>
    </citation>
    <scope>NUCLEOTIDE SEQUENCE [LARGE SCALE GENOMIC DNA]</scope>
    <source>
        <strain evidence="8">cv. OR44</strain>
    </source>
</reference>
<sequence length="572" mass="63583">MHIDELRAIVRKQLRGVKLSPSSYDTAWVAMVTVHGSPQSPCFPQCVEWILQNQQEDGSWGQPGAVNKDALLSTLACVLALNTWNVGPDHIRRGLNFIGRNFLVAMDGESVAPVDYNITFSGMLSLATGMSLEIPVIKTNIDGIFYLWEVELERDAGGTILARKAFMAYVSEGLGRLQDWDYVMAYLRKNGSFFNSPSTMAAAAIYSGNDRALDYLQSLTTKLSGPVPAIYPDNVYSRLCMVDTLEKMGISSDFACEIQDILDMTYRCWMQNEEEIMLDIGLCAKAFRLLRMHGYNVTSDGMAQFAEQSSFDNSIHAYLNDIEPLLELYKSSQVRFSEDDLILENIGSWSTKLLKQQLSFKNISKSLLTEIIKWDDHSEIGFCSKNVEILFNALYQTNSRICAKAALVQNRIVMDHIAEHWRLMVRAMMTEAEWASSKHIPATMEEYMSAASHSLVGAIFQSAAYLLGPRLPEEVVGGEEGRSASRRVLLPSAAASPASVEAAKVEIGRAIRALRGELQRLVFGDGAGVVPRSCREMFWQTSKVASAFYRDGDGYSPKEMLSVANAVILDPL</sequence>
<evidence type="ECO:0000259" key="7">
    <source>
        <dbReference type="Pfam" id="PF01397"/>
    </source>
</evidence>
<dbReference type="SUPFAM" id="SSF48239">
    <property type="entry name" value="Terpenoid cyclases/Protein prenyltransferases"/>
    <property type="match status" value="2"/>
</dbReference>
<dbReference type="Gramene" id="OMERI11G11170.1">
    <property type="protein sequence ID" value="OMERI11G11170.1"/>
    <property type="gene ID" value="OMERI11G11170"/>
</dbReference>
<dbReference type="STRING" id="40149.A0A0E0F5Q1"/>
<evidence type="ECO:0000256" key="1">
    <source>
        <dbReference type="ARBA" id="ARBA00001946"/>
    </source>
</evidence>
<dbReference type="Gene3D" id="1.50.10.130">
    <property type="entry name" value="Terpene synthase, N-terminal domain"/>
    <property type="match status" value="1"/>
</dbReference>
<keyword evidence="9" id="KW-1185">Reference proteome</keyword>
<evidence type="ECO:0000256" key="3">
    <source>
        <dbReference type="ARBA" id="ARBA00022723"/>
    </source>
</evidence>
<dbReference type="Pfam" id="PF01397">
    <property type="entry name" value="Terpene_synth"/>
    <property type="match status" value="1"/>
</dbReference>
<organism evidence="8">
    <name type="scientific">Oryza meridionalis</name>
    <dbReference type="NCBI Taxonomy" id="40149"/>
    <lineage>
        <taxon>Eukaryota</taxon>
        <taxon>Viridiplantae</taxon>
        <taxon>Streptophyta</taxon>
        <taxon>Embryophyta</taxon>
        <taxon>Tracheophyta</taxon>
        <taxon>Spermatophyta</taxon>
        <taxon>Magnoliopsida</taxon>
        <taxon>Liliopsida</taxon>
        <taxon>Poales</taxon>
        <taxon>Poaceae</taxon>
        <taxon>BOP clade</taxon>
        <taxon>Oryzoideae</taxon>
        <taxon>Oryzeae</taxon>
        <taxon>Oryzinae</taxon>
        <taxon>Oryza</taxon>
    </lineage>
</organism>
<keyword evidence="5" id="KW-0460">Magnesium</keyword>
<name>A0A0E0F5Q1_9ORYZ</name>
<dbReference type="InterPro" id="IPR001906">
    <property type="entry name" value="Terpene_synth_N"/>
</dbReference>
<dbReference type="SFLD" id="SFLDG01014">
    <property type="entry name" value="Terpene_Cyclase_Like_1_N-term"/>
    <property type="match status" value="1"/>
</dbReference>
<evidence type="ECO:0000313" key="9">
    <source>
        <dbReference type="Proteomes" id="UP000008021"/>
    </source>
</evidence>
<evidence type="ECO:0000256" key="5">
    <source>
        <dbReference type="ARBA" id="ARBA00022842"/>
    </source>
</evidence>